<dbReference type="Pfam" id="PF03960">
    <property type="entry name" value="ArsC"/>
    <property type="match status" value="1"/>
</dbReference>
<sequence length="140" mass="15311">MAQIIFYTKNGCMGGARQKALLESYGHTVEERSLLDTEWTPETLQPYLASLELKDWFNPNAPSVKAGRVVPGALSREETLELLCSDPILIKRPLIDTGSQVFAGFDSEYLKEIGLCEVPSGYNTGCQMKDQGSACSSSEA</sequence>
<evidence type="ECO:0000256" key="1">
    <source>
        <dbReference type="PROSITE-ProRule" id="PRU01282"/>
    </source>
</evidence>
<dbReference type="SUPFAM" id="SSF52833">
    <property type="entry name" value="Thioredoxin-like"/>
    <property type="match status" value="1"/>
</dbReference>
<dbReference type="Proteomes" id="UP000480151">
    <property type="component" value="Unassembled WGS sequence"/>
</dbReference>
<dbReference type="PANTHER" id="PTHR30041">
    <property type="entry name" value="ARSENATE REDUCTASE"/>
    <property type="match status" value="1"/>
</dbReference>
<dbReference type="PANTHER" id="PTHR30041:SF8">
    <property type="entry name" value="PROTEIN YFFB"/>
    <property type="match status" value="1"/>
</dbReference>
<organism evidence="2 3">
    <name type="scientific">Paenibacillus apii</name>
    <dbReference type="NCBI Taxonomy" id="1850370"/>
    <lineage>
        <taxon>Bacteria</taxon>
        <taxon>Bacillati</taxon>
        <taxon>Bacillota</taxon>
        <taxon>Bacilli</taxon>
        <taxon>Bacillales</taxon>
        <taxon>Paenibacillaceae</taxon>
        <taxon>Paenibacillus</taxon>
    </lineage>
</organism>
<dbReference type="RefSeq" id="WP_165102617.1">
    <property type="nucleotide sequence ID" value="NZ_JAAKGU010000013.1"/>
</dbReference>
<accession>A0A6M1PXN6</accession>
<gene>
    <name evidence="2" type="ORF">G5B47_21405</name>
</gene>
<dbReference type="AlphaFoldDB" id="A0A6M1PXN6"/>
<dbReference type="EMBL" id="JAAKGU010000013">
    <property type="protein sequence ID" value="NGM84961.1"/>
    <property type="molecule type" value="Genomic_DNA"/>
</dbReference>
<dbReference type="PROSITE" id="PS51353">
    <property type="entry name" value="ARSC"/>
    <property type="match status" value="1"/>
</dbReference>
<dbReference type="InterPro" id="IPR006660">
    <property type="entry name" value="Arsenate_reductase-like"/>
</dbReference>
<dbReference type="Gene3D" id="3.40.30.10">
    <property type="entry name" value="Glutaredoxin"/>
    <property type="match status" value="1"/>
</dbReference>
<dbReference type="InterPro" id="IPR006503">
    <property type="entry name" value="Nase-assoc"/>
</dbReference>
<reference evidence="2 3" key="1">
    <citation type="submission" date="2020-02" db="EMBL/GenBank/DDBJ databases">
        <authorList>
            <person name="Gao J."/>
            <person name="Sun J."/>
        </authorList>
    </citation>
    <scope>NUCLEOTIDE SEQUENCE [LARGE SCALE GENOMIC DNA]</scope>
    <source>
        <strain evidence="2 3">7124</strain>
    </source>
</reference>
<comment type="similarity">
    <text evidence="1">Belongs to the ArsC family.</text>
</comment>
<dbReference type="InterPro" id="IPR036249">
    <property type="entry name" value="Thioredoxin-like_sf"/>
</dbReference>
<dbReference type="NCBIfam" id="TIGR01616">
    <property type="entry name" value="nitro_assoc"/>
    <property type="match status" value="1"/>
</dbReference>
<proteinExistence type="inferred from homology"/>
<evidence type="ECO:0000313" key="3">
    <source>
        <dbReference type="Proteomes" id="UP000480151"/>
    </source>
</evidence>
<name>A0A6M1PXN6_9BACL</name>
<evidence type="ECO:0000313" key="2">
    <source>
        <dbReference type="EMBL" id="NGM84961.1"/>
    </source>
</evidence>
<keyword evidence="3" id="KW-1185">Reference proteome</keyword>
<comment type="caution">
    <text evidence="2">The sequence shown here is derived from an EMBL/GenBank/DDBJ whole genome shotgun (WGS) entry which is preliminary data.</text>
</comment>
<protein>
    <submittedName>
        <fullName evidence="2">Nitrogenase-associated protein</fullName>
    </submittedName>
</protein>